<feature type="region of interest" description="Disordered" evidence="1">
    <location>
        <begin position="89"/>
        <end position="122"/>
    </location>
</feature>
<feature type="compositionally biased region" description="Basic and acidic residues" evidence="1">
    <location>
        <begin position="95"/>
        <end position="122"/>
    </location>
</feature>
<protein>
    <submittedName>
        <fullName evidence="2">Uncharacterized protein</fullName>
    </submittedName>
</protein>
<dbReference type="AlphaFoldDB" id="A0A067LBJ1"/>
<name>A0A067LBJ1_JATCU</name>
<dbReference type="Proteomes" id="UP000027138">
    <property type="component" value="Unassembled WGS sequence"/>
</dbReference>
<gene>
    <name evidence="2" type="ORF">JCGZ_15290</name>
</gene>
<evidence type="ECO:0000256" key="1">
    <source>
        <dbReference type="SAM" id="MobiDB-lite"/>
    </source>
</evidence>
<proteinExistence type="predicted"/>
<dbReference type="EMBL" id="KK914226">
    <property type="protein sequence ID" value="KDP45846.1"/>
    <property type="molecule type" value="Genomic_DNA"/>
</dbReference>
<feature type="region of interest" description="Disordered" evidence="1">
    <location>
        <begin position="1"/>
        <end position="62"/>
    </location>
</feature>
<keyword evidence="3" id="KW-1185">Reference proteome</keyword>
<sequence length="122" mass="13410">MAGLAGTGINSRCHHCRRSKGGEQHLNRAAAAAGDEGEDEGETAFARGASVPGKSRNRRLDAIPVATPPATATDIRDERKEARLTLRRGRSLLRRGNDGEELRWAEQERRRGEGAEKNARRR</sequence>
<evidence type="ECO:0000313" key="2">
    <source>
        <dbReference type="EMBL" id="KDP45846.1"/>
    </source>
</evidence>
<evidence type="ECO:0000313" key="3">
    <source>
        <dbReference type="Proteomes" id="UP000027138"/>
    </source>
</evidence>
<organism evidence="2 3">
    <name type="scientific">Jatropha curcas</name>
    <name type="common">Barbados nut</name>
    <dbReference type="NCBI Taxonomy" id="180498"/>
    <lineage>
        <taxon>Eukaryota</taxon>
        <taxon>Viridiplantae</taxon>
        <taxon>Streptophyta</taxon>
        <taxon>Embryophyta</taxon>
        <taxon>Tracheophyta</taxon>
        <taxon>Spermatophyta</taxon>
        <taxon>Magnoliopsida</taxon>
        <taxon>eudicotyledons</taxon>
        <taxon>Gunneridae</taxon>
        <taxon>Pentapetalae</taxon>
        <taxon>rosids</taxon>
        <taxon>fabids</taxon>
        <taxon>Malpighiales</taxon>
        <taxon>Euphorbiaceae</taxon>
        <taxon>Crotonoideae</taxon>
        <taxon>Jatropheae</taxon>
        <taxon>Jatropha</taxon>
    </lineage>
</organism>
<reference evidence="2 3" key="1">
    <citation type="journal article" date="2014" name="PLoS ONE">
        <title>Global Analysis of Gene Expression Profiles in Physic Nut (Jatropha curcas L.) Seedlings Exposed to Salt Stress.</title>
        <authorList>
            <person name="Zhang L."/>
            <person name="Zhang C."/>
            <person name="Wu P."/>
            <person name="Chen Y."/>
            <person name="Li M."/>
            <person name="Jiang H."/>
            <person name="Wu G."/>
        </authorList>
    </citation>
    <scope>NUCLEOTIDE SEQUENCE [LARGE SCALE GENOMIC DNA]</scope>
    <source>
        <strain evidence="3">cv. GZQX0401</strain>
        <tissue evidence="2">Young leaves</tissue>
    </source>
</reference>
<accession>A0A067LBJ1</accession>